<reference evidence="2 3" key="1">
    <citation type="submission" date="2020-08" db="EMBL/GenBank/DDBJ databases">
        <title>Genomic Encyclopedia of Type Strains, Phase IV (KMG-IV): sequencing the most valuable type-strain genomes for metagenomic binning, comparative biology and taxonomic classification.</title>
        <authorList>
            <person name="Goeker M."/>
        </authorList>
    </citation>
    <scope>NUCLEOTIDE SEQUENCE [LARGE SCALE GENOMIC DNA]</scope>
    <source>
        <strain evidence="2 3">DSM 23958</strain>
    </source>
</reference>
<dbReference type="AlphaFoldDB" id="A0A840S9U3"/>
<sequence length="529" mass="56001">MSQVITNPSDTPSLLSALEAVLTASGNRALLAAFQSIRGQIEWHPTATDYNSETGIIRISPISIAAYGAHSSFASALQSLFSHEYGHHHTAQVIRDNWNSSLNTSDATQVIRNHHVNEAAALAYQILNKGFFQGAAYTAEESNYTTFYSSLMEVVNRGDASLEGAFDKLVQYIADHRQANPLHLDSALNYLNDIIRARAASNPLFIDNLFGRQPPRGPGITSISVSTGGFLAYGSFSSPSSAGAPLAPMFGGTKTVIIIRDGVEIYNGPMQLPDGPLTAPDVSNLTQLSQVAGQLASGSGGSAVAGQILGGISTPVPSELTTLQLNAFLAQYSRIHNIELGIMTPSTALTKLGFTSVFNRGSMDATYGNLILGNPRAGITRSAEEEMAKFIEDLIQFIVFESSKPNYLRARPLPGNDAEAQATPELAAPSSADGKAPSSQNSPTQSPVAGMQTTRDDHPESVPEALERRMPVEFSSEAYAAALIEAMAGGAVAATGGLALRQFGAFEELGTPGFVPERMENSLPLSVPL</sequence>
<feature type="compositionally biased region" description="Basic and acidic residues" evidence="1">
    <location>
        <begin position="454"/>
        <end position="463"/>
    </location>
</feature>
<gene>
    <name evidence="2" type="ORF">HNQ51_002600</name>
</gene>
<dbReference type="EMBL" id="JACHHO010000003">
    <property type="protein sequence ID" value="MBB5205281.1"/>
    <property type="molecule type" value="Genomic_DNA"/>
</dbReference>
<evidence type="ECO:0000256" key="1">
    <source>
        <dbReference type="SAM" id="MobiDB-lite"/>
    </source>
</evidence>
<evidence type="ECO:0000313" key="2">
    <source>
        <dbReference type="EMBL" id="MBB5205281.1"/>
    </source>
</evidence>
<dbReference type="Proteomes" id="UP000554837">
    <property type="component" value="Unassembled WGS sequence"/>
</dbReference>
<keyword evidence="3" id="KW-1185">Reference proteome</keyword>
<name>A0A840S9U3_9BURK</name>
<dbReference type="RefSeq" id="WP_138858187.1">
    <property type="nucleotide sequence ID" value="NZ_CP040709.1"/>
</dbReference>
<evidence type="ECO:0000313" key="3">
    <source>
        <dbReference type="Proteomes" id="UP000554837"/>
    </source>
</evidence>
<accession>A0A840S9U3</accession>
<organism evidence="2 3">
    <name type="scientific">Inhella inkyongensis</name>
    <dbReference type="NCBI Taxonomy" id="392593"/>
    <lineage>
        <taxon>Bacteria</taxon>
        <taxon>Pseudomonadati</taxon>
        <taxon>Pseudomonadota</taxon>
        <taxon>Betaproteobacteria</taxon>
        <taxon>Burkholderiales</taxon>
        <taxon>Sphaerotilaceae</taxon>
        <taxon>Inhella</taxon>
    </lineage>
</organism>
<feature type="region of interest" description="Disordered" evidence="1">
    <location>
        <begin position="424"/>
        <end position="463"/>
    </location>
</feature>
<protein>
    <submittedName>
        <fullName evidence="2">Uncharacterized protein</fullName>
    </submittedName>
</protein>
<feature type="compositionally biased region" description="Polar residues" evidence="1">
    <location>
        <begin position="437"/>
        <end position="453"/>
    </location>
</feature>
<proteinExistence type="predicted"/>
<comment type="caution">
    <text evidence="2">The sequence shown here is derived from an EMBL/GenBank/DDBJ whole genome shotgun (WGS) entry which is preliminary data.</text>
</comment>